<dbReference type="AlphaFoldDB" id="A0A4R1Y0X0"/>
<dbReference type="InterPro" id="IPR000182">
    <property type="entry name" value="GNAT_dom"/>
</dbReference>
<dbReference type="Pfam" id="PF13673">
    <property type="entry name" value="Acetyltransf_10"/>
    <property type="match status" value="1"/>
</dbReference>
<dbReference type="InterPro" id="IPR052564">
    <property type="entry name" value="N-acetyltrans/Recomb-assoc"/>
</dbReference>
<dbReference type="SUPFAM" id="SSF55729">
    <property type="entry name" value="Acyl-CoA N-acyltransferases (Nat)"/>
    <property type="match status" value="1"/>
</dbReference>
<evidence type="ECO:0000259" key="1">
    <source>
        <dbReference type="PROSITE" id="PS51186"/>
    </source>
</evidence>
<dbReference type="EMBL" id="SLVJ01000003">
    <property type="protein sequence ID" value="TCM69232.1"/>
    <property type="molecule type" value="Genomic_DNA"/>
</dbReference>
<keyword evidence="2" id="KW-0808">Transferase</keyword>
<protein>
    <submittedName>
        <fullName evidence="2">Acetyltransferase (GNAT) family protein</fullName>
    </submittedName>
</protein>
<proteinExistence type="predicted"/>
<keyword evidence="3" id="KW-1185">Reference proteome</keyword>
<dbReference type="PANTHER" id="PTHR43451">
    <property type="entry name" value="ACETYLTRANSFERASE (GNAT) FAMILY PROTEIN"/>
    <property type="match status" value="1"/>
</dbReference>
<evidence type="ECO:0000313" key="3">
    <source>
        <dbReference type="Proteomes" id="UP000294963"/>
    </source>
</evidence>
<evidence type="ECO:0000313" key="2">
    <source>
        <dbReference type="EMBL" id="TCM69232.1"/>
    </source>
</evidence>
<dbReference type="Proteomes" id="UP000294963">
    <property type="component" value="Unassembled WGS sequence"/>
</dbReference>
<reference evidence="2 3" key="1">
    <citation type="submission" date="2019-03" db="EMBL/GenBank/DDBJ databases">
        <title>Genomic analyses of the natural microbiome of Caenorhabditis elegans.</title>
        <authorList>
            <person name="Samuel B."/>
        </authorList>
    </citation>
    <scope>NUCLEOTIDE SEQUENCE [LARGE SCALE GENOMIC DNA]</scope>
    <source>
        <strain evidence="2 3">JUb89</strain>
    </source>
</reference>
<dbReference type="CDD" id="cd04301">
    <property type="entry name" value="NAT_SF"/>
    <property type="match status" value="1"/>
</dbReference>
<sequence length="146" mass="16640">MPATIRAVTASDAEAIYHIILPYVDDFAVNAQGREKFTLERIEKNIQLPDVEYWVYDDHGVLGVIAYKTSGHLQHYFVAQSHLNQGIGRQLWQVFEHWIAQQQLSVITVNSSCYAKSIYEHLGFQAQEEVTELGGIRSVFMQKNLG</sequence>
<gene>
    <name evidence="2" type="ORF">EC844_103179</name>
</gene>
<dbReference type="PROSITE" id="PS51186">
    <property type="entry name" value="GNAT"/>
    <property type="match status" value="1"/>
</dbReference>
<feature type="domain" description="N-acetyltransferase" evidence="1">
    <location>
        <begin position="3"/>
        <end position="146"/>
    </location>
</feature>
<dbReference type="PANTHER" id="PTHR43451:SF1">
    <property type="entry name" value="ACETYLTRANSFERASE"/>
    <property type="match status" value="1"/>
</dbReference>
<dbReference type="OrthoDB" id="9789605at2"/>
<accession>A0A4R1Y0X0</accession>
<dbReference type="Gene3D" id="3.40.630.30">
    <property type="match status" value="1"/>
</dbReference>
<dbReference type="GO" id="GO:0016747">
    <property type="term" value="F:acyltransferase activity, transferring groups other than amino-acyl groups"/>
    <property type="evidence" value="ECO:0007669"/>
    <property type="project" value="InterPro"/>
</dbReference>
<dbReference type="InterPro" id="IPR016181">
    <property type="entry name" value="Acyl_CoA_acyltransferase"/>
</dbReference>
<comment type="caution">
    <text evidence="2">The sequence shown here is derived from an EMBL/GenBank/DDBJ whole genome shotgun (WGS) entry which is preliminary data.</text>
</comment>
<organism evidence="2 3">
    <name type="scientific">Acinetobacter calcoaceticus</name>
    <dbReference type="NCBI Taxonomy" id="471"/>
    <lineage>
        <taxon>Bacteria</taxon>
        <taxon>Pseudomonadati</taxon>
        <taxon>Pseudomonadota</taxon>
        <taxon>Gammaproteobacteria</taxon>
        <taxon>Moraxellales</taxon>
        <taxon>Moraxellaceae</taxon>
        <taxon>Acinetobacter</taxon>
        <taxon>Acinetobacter calcoaceticus/baumannii complex</taxon>
    </lineage>
</organism>
<name>A0A4R1Y0X0_ACICA</name>